<name>A0A420WP86_9PROT</name>
<dbReference type="AlphaFoldDB" id="A0A420WP86"/>
<organism evidence="2 3">
    <name type="scientific">Oceanibaculum indicum</name>
    <dbReference type="NCBI Taxonomy" id="526216"/>
    <lineage>
        <taxon>Bacteria</taxon>
        <taxon>Pseudomonadati</taxon>
        <taxon>Pseudomonadota</taxon>
        <taxon>Alphaproteobacteria</taxon>
        <taxon>Rhodospirillales</taxon>
        <taxon>Oceanibaculaceae</taxon>
        <taxon>Oceanibaculum</taxon>
    </lineage>
</organism>
<dbReference type="Pfam" id="PF07309">
    <property type="entry name" value="FlaF"/>
    <property type="match status" value="1"/>
</dbReference>
<dbReference type="NCBIfam" id="NF009435">
    <property type="entry name" value="PRK12794.1"/>
    <property type="match status" value="1"/>
</dbReference>
<dbReference type="InterPro" id="IPR010845">
    <property type="entry name" value="FlaF"/>
</dbReference>
<accession>A0A420WP86</accession>
<feature type="compositionally biased region" description="Low complexity" evidence="1">
    <location>
        <begin position="129"/>
        <end position="144"/>
    </location>
</feature>
<dbReference type="OrthoDB" id="9808944at2"/>
<feature type="region of interest" description="Disordered" evidence="1">
    <location>
        <begin position="117"/>
        <end position="180"/>
    </location>
</feature>
<dbReference type="RefSeq" id="WP_121217223.1">
    <property type="nucleotide sequence ID" value="NZ_RBIG01000001.1"/>
</dbReference>
<evidence type="ECO:0000313" key="3">
    <source>
        <dbReference type="Proteomes" id="UP000277424"/>
    </source>
</evidence>
<keyword evidence="2" id="KW-0282">Flagellum</keyword>
<dbReference type="GO" id="GO:0044781">
    <property type="term" value="P:bacterial-type flagellum organization"/>
    <property type="evidence" value="ECO:0007669"/>
    <property type="project" value="InterPro"/>
</dbReference>
<evidence type="ECO:0000313" key="2">
    <source>
        <dbReference type="EMBL" id="RKQ72675.1"/>
    </source>
</evidence>
<gene>
    <name evidence="2" type="ORF">BCL74_0443</name>
</gene>
<dbReference type="EMBL" id="RBIG01000001">
    <property type="protein sequence ID" value="RKQ72675.1"/>
    <property type="molecule type" value="Genomic_DNA"/>
</dbReference>
<comment type="caution">
    <text evidence="2">The sequence shown here is derived from an EMBL/GenBank/DDBJ whole genome shotgun (WGS) entry which is preliminary data.</text>
</comment>
<proteinExistence type="predicted"/>
<evidence type="ECO:0000256" key="1">
    <source>
        <dbReference type="SAM" id="MobiDB-lite"/>
    </source>
</evidence>
<dbReference type="Proteomes" id="UP000277424">
    <property type="component" value="Unassembled WGS sequence"/>
</dbReference>
<reference evidence="2 3" key="1">
    <citation type="submission" date="2018-10" db="EMBL/GenBank/DDBJ databases">
        <title>Comparative analysis of microorganisms from saline springs in Andes Mountain Range, Colombia.</title>
        <authorList>
            <person name="Rubin E."/>
        </authorList>
    </citation>
    <scope>NUCLEOTIDE SEQUENCE [LARGE SCALE GENOMIC DNA]</scope>
    <source>
        <strain evidence="2 3">USBA 36</strain>
    </source>
</reference>
<keyword evidence="2" id="KW-0969">Cilium</keyword>
<protein>
    <submittedName>
        <fullName evidence="2">Flagellar biosynthesis regulator FlaF</fullName>
    </submittedName>
</protein>
<sequence>MVGNYGAYQRANSVTENPRALEYRLLGMVTAAMIEAEKKPDAARFPARVDAAYWNKQIWDHLMVDLTHDENKLPKELRVSLVNIGVWVNKEVRSVMDRKTDCSTLIEINQIIMQGLKPPATGVDDEKGATASSMPAPTSSSASPQRMPEEALAAAVPANTPIRGYGTSQGGKAYGMSIRS</sequence>
<keyword evidence="2" id="KW-0966">Cell projection</keyword>